<comment type="pathway">
    <text evidence="4">Amino-acid biosynthesis; L-valine biosynthesis; L-valine from pyruvate: step 4/4.</text>
</comment>
<dbReference type="AlphaFoldDB" id="A0A9D9INL6"/>
<evidence type="ECO:0000256" key="17">
    <source>
        <dbReference type="PIRSR" id="PIRSR006468-1"/>
    </source>
</evidence>
<dbReference type="InterPro" id="IPR043132">
    <property type="entry name" value="BCAT-like_C"/>
</dbReference>
<dbReference type="EC" id="2.6.1.42" evidence="7"/>
<gene>
    <name evidence="18" type="ORF">IAB88_03545</name>
</gene>
<comment type="pathway">
    <text evidence="5">Amino-acid biosynthesis; L-leucine biosynthesis; L-leucine from 3-methyl-2-oxobutanoate: step 4/4.</text>
</comment>
<dbReference type="Pfam" id="PF01063">
    <property type="entry name" value="Aminotran_4"/>
    <property type="match status" value="1"/>
</dbReference>
<evidence type="ECO:0000256" key="5">
    <source>
        <dbReference type="ARBA" id="ARBA00005072"/>
    </source>
</evidence>
<dbReference type="EMBL" id="JADIMC010000043">
    <property type="protein sequence ID" value="MBO8476048.1"/>
    <property type="molecule type" value="Genomic_DNA"/>
</dbReference>
<dbReference type="Gene3D" id="3.30.470.10">
    <property type="match status" value="1"/>
</dbReference>
<evidence type="ECO:0000256" key="11">
    <source>
        <dbReference type="ARBA" id="ARBA00022679"/>
    </source>
</evidence>
<dbReference type="InterPro" id="IPR005786">
    <property type="entry name" value="B_amino_transII"/>
</dbReference>
<dbReference type="NCBIfam" id="NF009897">
    <property type="entry name" value="PRK13357.1"/>
    <property type="match status" value="1"/>
</dbReference>
<comment type="catalytic activity">
    <reaction evidence="15">
        <text>L-isoleucine + 2-oxoglutarate = (S)-3-methyl-2-oxopentanoate + L-glutamate</text>
        <dbReference type="Rhea" id="RHEA:24801"/>
        <dbReference type="ChEBI" id="CHEBI:16810"/>
        <dbReference type="ChEBI" id="CHEBI:29985"/>
        <dbReference type="ChEBI" id="CHEBI:35146"/>
        <dbReference type="ChEBI" id="CHEBI:58045"/>
        <dbReference type="EC" id="2.6.1.42"/>
    </reaction>
</comment>
<dbReference type="InterPro" id="IPR001544">
    <property type="entry name" value="Aminotrans_IV"/>
</dbReference>
<dbReference type="FunFam" id="3.20.10.10:FF:000006">
    <property type="entry name" value="Branched-chain amino acid aminotransferase"/>
    <property type="match status" value="1"/>
</dbReference>
<dbReference type="InterPro" id="IPR043131">
    <property type="entry name" value="BCAT-like_N"/>
</dbReference>
<keyword evidence="13" id="KW-0100">Branched-chain amino acid biosynthesis</keyword>
<dbReference type="GO" id="GO:0009082">
    <property type="term" value="P:branched-chain amino acid biosynthetic process"/>
    <property type="evidence" value="ECO:0007669"/>
    <property type="project" value="UniProtKB-KW"/>
</dbReference>
<evidence type="ECO:0000256" key="9">
    <source>
        <dbReference type="ARBA" id="ARBA00022576"/>
    </source>
</evidence>
<dbReference type="Proteomes" id="UP000823598">
    <property type="component" value="Unassembled WGS sequence"/>
</dbReference>
<dbReference type="NCBIfam" id="TIGR01123">
    <property type="entry name" value="ilvE_II"/>
    <property type="match status" value="1"/>
</dbReference>
<evidence type="ECO:0000256" key="4">
    <source>
        <dbReference type="ARBA" id="ARBA00004931"/>
    </source>
</evidence>
<dbReference type="CDD" id="cd01557">
    <property type="entry name" value="BCAT_beta_family"/>
    <property type="match status" value="1"/>
</dbReference>
<reference evidence="18" key="1">
    <citation type="submission" date="2020-10" db="EMBL/GenBank/DDBJ databases">
        <authorList>
            <person name="Gilroy R."/>
        </authorList>
    </citation>
    <scope>NUCLEOTIDE SEQUENCE</scope>
    <source>
        <strain evidence="18">6919</strain>
    </source>
</reference>
<dbReference type="PANTHER" id="PTHR42825:SF2">
    <property type="entry name" value="BRANCHED-CHAIN-AMINO-ACID AMINOTRANSFERASE 3, CHLOROPLASTIC-RELATED"/>
    <property type="match status" value="1"/>
</dbReference>
<dbReference type="GO" id="GO:0008652">
    <property type="term" value="P:amino acid biosynthetic process"/>
    <property type="evidence" value="ECO:0007669"/>
    <property type="project" value="UniProtKB-KW"/>
</dbReference>
<comment type="catalytic activity">
    <reaction evidence="16">
        <text>L-leucine + 2-oxoglutarate = 4-methyl-2-oxopentanoate + L-glutamate</text>
        <dbReference type="Rhea" id="RHEA:18321"/>
        <dbReference type="ChEBI" id="CHEBI:16810"/>
        <dbReference type="ChEBI" id="CHEBI:17865"/>
        <dbReference type="ChEBI" id="CHEBI:29985"/>
        <dbReference type="ChEBI" id="CHEBI:57427"/>
        <dbReference type="EC" id="2.6.1.42"/>
    </reaction>
</comment>
<dbReference type="InterPro" id="IPR033939">
    <property type="entry name" value="BCAT_family"/>
</dbReference>
<evidence type="ECO:0000256" key="13">
    <source>
        <dbReference type="ARBA" id="ARBA00023304"/>
    </source>
</evidence>
<keyword evidence="12" id="KW-0663">Pyridoxal phosphate</keyword>
<comment type="catalytic activity">
    <reaction evidence="14">
        <text>L-valine + 2-oxoglutarate = 3-methyl-2-oxobutanoate + L-glutamate</text>
        <dbReference type="Rhea" id="RHEA:24813"/>
        <dbReference type="ChEBI" id="CHEBI:11851"/>
        <dbReference type="ChEBI" id="CHEBI:16810"/>
        <dbReference type="ChEBI" id="CHEBI:29985"/>
        <dbReference type="ChEBI" id="CHEBI:57762"/>
        <dbReference type="EC" id="2.6.1.42"/>
    </reaction>
</comment>
<dbReference type="PIRSF" id="PIRSF006468">
    <property type="entry name" value="BCAT1"/>
    <property type="match status" value="1"/>
</dbReference>
<evidence type="ECO:0000256" key="12">
    <source>
        <dbReference type="ARBA" id="ARBA00022898"/>
    </source>
</evidence>
<evidence type="ECO:0000313" key="18">
    <source>
        <dbReference type="EMBL" id="MBO8476048.1"/>
    </source>
</evidence>
<evidence type="ECO:0000256" key="1">
    <source>
        <dbReference type="ARBA" id="ARBA00001933"/>
    </source>
</evidence>
<comment type="similarity">
    <text evidence="6">Belongs to the class-IV pyridoxal-phosphate-dependent aminotransferase family.</text>
</comment>
<dbReference type="InterPro" id="IPR036038">
    <property type="entry name" value="Aminotransferase-like"/>
</dbReference>
<evidence type="ECO:0000256" key="14">
    <source>
        <dbReference type="ARBA" id="ARBA00048212"/>
    </source>
</evidence>
<evidence type="ECO:0000256" key="7">
    <source>
        <dbReference type="ARBA" id="ARBA00013053"/>
    </source>
</evidence>
<evidence type="ECO:0000256" key="8">
    <source>
        <dbReference type="ARBA" id="ARBA00018179"/>
    </source>
</evidence>
<dbReference type="SUPFAM" id="SSF56752">
    <property type="entry name" value="D-aminoacid aminotransferase-like PLP-dependent enzymes"/>
    <property type="match status" value="1"/>
</dbReference>
<reference evidence="18" key="2">
    <citation type="journal article" date="2021" name="PeerJ">
        <title>Extensive microbial diversity within the chicken gut microbiome revealed by metagenomics and culture.</title>
        <authorList>
            <person name="Gilroy R."/>
            <person name="Ravi A."/>
            <person name="Getino M."/>
            <person name="Pursley I."/>
            <person name="Horton D.L."/>
            <person name="Alikhan N.F."/>
            <person name="Baker D."/>
            <person name="Gharbi K."/>
            <person name="Hall N."/>
            <person name="Watson M."/>
            <person name="Adriaenssens E.M."/>
            <person name="Foster-Nyarko E."/>
            <person name="Jarju S."/>
            <person name="Secka A."/>
            <person name="Antonio M."/>
            <person name="Oren A."/>
            <person name="Chaudhuri R.R."/>
            <person name="La Ragione R."/>
            <person name="Hildebrand F."/>
            <person name="Pallen M.J."/>
        </authorList>
    </citation>
    <scope>NUCLEOTIDE SEQUENCE</scope>
    <source>
        <strain evidence="18">6919</strain>
    </source>
</reference>
<feature type="modified residue" description="N6-(pyridoxal phosphate)lysine" evidence="17">
    <location>
        <position position="186"/>
    </location>
</feature>
<comment type="pathway">
    <text evidence="3">Amino-acid biosynthesis; L-isoleucine biosynthesis; L-isoleucine from 2-oxobutanoate: step 4/4.</text>
</comment>
<comment type="caution">
    <text evidence="18">The sequence shown here is derived from an EMBL/GenBank/DDBJ whole genome shotgun (WGS) entry which is preliminary data.</text>
</comment>
<proteinExistence type="inferred from homology"/>
<dbReference type="FunFam" id="3.30.470.10:FF:000004">
    <property type="entry name" value="Branched-chain-amino-acid aminotransferase"/>
    <property type="match status" value="1"/>
</dbReference>
<keyword evidence="9 18" id="KW-0032">Aminotransferase</keyword>
<name>A0A9D9INL6_9BACT</name>
<evidence type="ECO:0000256" key="16">
    <source>
        <dbReference type="ARBA" id="ARBA00049229"/>
    </source>
</evidence>
<comment type="function">
    <text evidence="2">Acts on leucine, isoleucine and valine.</text>
</comment>
<sequence length="343" mass="38015">MKETANINWSELSFGYMPTDYNVRCCYKNGEWGEIEITSSELIPIHMAATCLHYGQEAFEGLKAFRGKDGKVRVFRMEENAKRIARSAEGIMMPAIPQEKFEEMVKTVVRLNERFIPPYGSGASLYIRPLEIGMTAQVGVKPAKEYLFVIFVSPVGPYFKGGFKTTPYVITRKYDRAAPLGTGTYKVGGNYAASLKANHEAHAAGYSAEFYLDAKEKKYMDECGAANFFGIKGNTYITPLSTSILPSITNKSLIQLAEDMGMKVERRHIPEEELATLEEAGACGTAAVISPIERIDDPETGNSYIIAKDGKPGPLSTKLYNTLRGIQLGEIEDKHGWNTIVLE</sequence>
<evidence type="ECO:0000256" key="10">
    <source>
        <dbReference type="ARBA" id="ARBA00022605"/>
    </source>
</evidence>
<dbReference type="Gene3D" id="3.20.10.10">
    <property type="entry name" value="D-amino Acid Aminotransferase, subunit A, domain 2"/>
    <property type="match status" value="1"/>
</dbReference>
<keyword evidence="10" id="KW-0028">Amino-acid biosynthesis</keyword>
<evidence type="ECO:0000256" key="2">
    <source>
        <dbReference type="ARBA" id="ARBA00003109"/>
    </source>
</evidence>
<dbReference type="PANTHER" id="PTHR42825">
    <property type="entry name" value="AMINO ACID AMINOTRANSFERASE"/>
    <property type="match status" value="1"/>
</dbReference>
<keyword evidence="11 18" id="KW-0808">Transferase</keyword>
<dbReference type="GO" id="GO:0004084">
    <property type="term" value="F:branched-chain-amino-acid transaminase activity"/>
    <property type="evidence" value="ECO:0007669"/>
    <property type="project" value="UniProtKB-EC"/>
</dbReference>
<evidence type="ECO:0000313" key="19">
    <source>
        <dbReference type="Proteomes" id="UP000823598"/>
    </source>
</evidence>
<evidence type="ECO:0000256" key="3">
    <source>
        <dbReference type="ARBA" id="ARBA00004824"/>
    </source>
</evidence>
<comment type="cofactor">
    <cofactor evidence="1">
        <name>pyridoxal 5'-phosphate</name>
        <dbReference type="ChEBI" id="CHEBI:597326"/>
    </cofactor>
</comment>
<evidence type="ECO:0000256" key="15">
    <source>
        <dbReference type="ARBA" id="ARBA00048798"/>
    </source>
</evidence>
<evidence type="ECO:0000256" key="6">
    <source>
        <dbReference type="ARBA" id="ARBA00009320"/>
    </source>
</evidence>
<accession>A0A9D9INL6</accession>
<organism evidence="18 19">
    <name type="scientific">Candidatus Limisoma faecipullorum</name>
    <dbReference type="NCBI Taxonomy" id="2840854"/>
    <lineage>
        <taxon>Bacteria</taxon>
        <taxon>Pseudomonadati</taxon>
        <taxon>Bacteroidota</taxon>
        <taxon>Bacteroidia</taxon>
        <taxon>Bacteroidales</taxon>
        <taxon>Candidatus Limisoma</taxon>
    </lineage>
</organism>
<protein>
    <recommendedName>
        <fullName evidence="8">Branched-chain-amino-acid aminotransferase</fullName>
        <ecNumber evidence="7">2.6.1.42</ecNumber>
    </recommendedName>
</protein>